<name>A0AAV3ZMB2_9GAST</name>
<feature type="compositionally biased region" description="Basic and acidic residues" evidence="3">
    <location>
        <begin position="254"/>
        <end position="263"/>
    </location>
</feature>
<feature type="region of interest" description="Disordered" evidence="3">
    <location>
        <begin position="225"/>
        <end position="263"/>
    </location>
</feature>
<dbReference type="InterPro" id="IPR005552">
    <property type="entry name" value="Scramblase"/>
</dbReference>
<keyword evidence="2" id="KW-0106">Calcium</keyword>
<comment type="caution">
    <text evidence="4">The sequence shown here is derived from an EMBL/GenBank/DDBJ whole genome shotgun (WGS) entry which is preliminary data.</text>
</comment>
<dbReference type="EMBL" id="BLXT01002679">
    <property type="protein sequence ID" value="GFN96448.1"/>
    <property type="molecule type" value="Genomic_DNA"/>
</dbReference>
<comment type="cofactor">
    <cofactor evidence="2">
        <name>Ca(2+)</name>
        <dbReference type="ChEBI" id="CHEBI:29108"/>
    </cofactor>
</comment>
<proteinExistence type="inferred from homology"/>
<gene>
    <name evidence="4" type="ORF">PoB_002295400</name>
</gene>
<dbReference type="GO" id="GO:0005886">
    <property type="term" value="C:plasma membrane"/>
    <property type="evidence" value="ECO:0007669"/>
    <property type="project" value="TreeGrafter"/>
</dbReference>
<dbReference type="Proteomes" id="UP000735302">
    <property type="component" value="Unassembled WGS sequence"/>
</dbReference>
<comment type="function">
    <text evidence="2">May mediate accelerated ATP-independent bidirectional transbilayer migration of phospholipids upon binding calcium ions that results in a loss of phospholipid asymmetry in the plasma membrane.</text>
</comment>
<dbReference type="GO" id="GO:0017128">
    <property type="term" value="F:phospholipid scramblase activity"/>
    <property type="evidence" value="ECO:0007669"/>
    <property type="project" value="InterPro"/>
</dbReference>
<comment type="similarity">
    <text evidence="1 2">Belongs to the phospholipid scramblase family.</text>
</comment>
<dbReference type="PANTHER" id="PTHR23248:SF9">
    <property type="entry name" value="PHOSPHOLIPID SCRAMBLASE"/>
    <property type="match status" value="1"/>
</dbReference>
<keyword evidence="2" id="KW-0564">Palmitate</keyword>
<evidence type="ECO:0000313" key="4">
    <source>
        <dbReference type="EMBL" id="GFN96448.1"/>
    </source>
</evidence>
<sequence>MSVQPLDVPSAAPYDNPVLPSIPTTGALGSLDILNGYRKVKLHQQMDLIEAATLIDMPNKYIVYNMDEQPLMYINEVPTGVPYRYRALDVVAKDPAGQKLFHITRPSKACSLQPFCCAFMGPCKYEGDVRLYDQNEKHLGHLTQKGSFASARLEVEEKDGDCIYKIKEGNACCRPATDYDILNDDDDKVGKIEKQGIGIGFGSNMYEIKLHSLSGTLITFWFILEPAPQEEEEEDKEEEKEDEEEVEEEEEKEEERKGEEEEE</sequence>
<accession>A0AAV3ZMB2</accession>
<organism evidence="4 5">
    <name type="scientific">Plakobranchus ocellatus</name>
    <dbReference type="NCBI Taxonomy" id="259542"/>
    <lineage>
        <taxon>Eukaryota</taxon>
        <taxon>Metazoa</taxon>
        <taxon>Spiralia</taxon>
        <taxon>Lophotrochozoa</taxon>
        <taxon>Mollusca</taxon>
        <taxon>Gastropoda</taxon>
        <taxon>Heterobranchia</taxon>
        <taxon>Euthyneura</taxon>
        <taxon>Panpulmonata</taxon>
        <taxon>Sacoglossa</taxon>
        <taxon>Placobranchoidea</taxon>
        <taxon>Plakobranchidae</taxon>
        <taxon>Plakobranchus</taxon>
    </lineage>
</organism>
<protein>
    <recommendedName>
        <fullName evidence="2">Phospholipid scramblase</fullName>
    </recommendedName>
</protein>
<dbReference type="PANTHER" id="PTHR23248">
    <property type="entry name" value="PHOSPHOLIPID SCRAMBLASE-RELATED"/>
    <property type="match status" value="1"/>
</dbReference>
<feature type="compositionally biased region" description="Acidic residues" evidence="3">
    <location>
        <begin position="228"/>
        <end position="253"/>
    </location>
</feature>
<evidence type="ECO:0000256" key="2">
    <source>
        <dbReference type="RuleBase" id="RU363116"/>
    </source>
</evidence>
<evidence type="ECO:0000256" key="1">
    <source>
        <dbReference type="ARBA" id="ARBA00005350"/>
    </source>
</evidence>
<dbReference type="AlphaFoldDB" id="A0AAV3ZMB2"/>
<evidence type="ECO:0000313" key="5">
    <source>
        <dbReference type="Proteomes" id="UP000735302"/>
    </source>
</evidence>
<dbReference type="Pfam" id="PF03803">
    <property type="entry name" value="Scramblase"/>
    <property type="match status" value="1"/>
</dbReference>
<evidence type="ECO:0000256" key="3">
    <source>
        <dbReference type="SAM" id="MobiDB-lite"/>
    </source>
</evidence>
<keyword evidence="5" id="KW-1185">Reference proteome</keyword>
<reference evidence="4 5" key="1">
    <citation type="journal article" date="2021" name="Elife">
        <title>Chloroplast acquisition without the gene transfer in kleptoplastic sea slugs, Plakobranchus ocellatus.</title>
        <authorList>
            <person name="Maeda T."/>
            <person name="Takahashi S."/>
            <person name="Yoshida T."/>
            <person name="Shimamura S."/>
            <person name="Takaki Y."/>
            <person name="Nagai Y."/>
            <person name="Toyoda A."/>
            <person name="Suzuki Y."/>
            <person name="Arimoto A."/>
            <person name="Ishii H."/>
            <person name="Satoh N."/>
            <person name="Nishiyama T."/>
            <person name="Hasebe M."/>
            <person name="Maruyama T."/>
            <person name="Minagawa J."/>
            <person name="Obokata J."/>
            <person name="Shigenobu S."/>
        </authorList>
    </citation>
    <scope>NUCLEOTIDE SEQUENCE [LARGE SCALE GENOMIC DNA]</scope>
</reference>
<keyword evidence="2" id="KW-0449">Lipoprotein</keyword>